<dbReference type="Pfam" id="PF00550">
    <property type="entry name" value="PP-binding"/>
    <property type="match status" value="1"/>
</dbReference>
<feature type="domain" description="Carrier" evidence="1">
    <location>
        <begin position="7"/>
        <end position="87"/>
    </location>
</feature>
<dbReference type="RefSeq" id="WP_023655399.1">
    <property type="nucleotide sequence ID" value="NZ_CAHS01000015.1"/>
</dbReference>
<dbReference type="OrthoDB" id="4249147at2"/>
<evidence type="ECO:0000259" key="1">
    <source>
        <dbReference type="PROSITE" id="PS50075"/>
    </source>
</evidence>
<dbReference type="InterPro" id="IPR009081">
    <property type="entry name" value="PP-bd_ACP"/>
</dbReference>
<dbReference type="EMBL" id="CAHS01000015">
    <property type="protein sequence ID" value="CCG87611.1"/>
    <property type="molecule type" value="Genomic_DNA"/>
</dbReference>
<comment type="caution">
    <text evidence="2">The sequence shown here is derived from an EMBL/GenBank/DDBJ whole genome shotgun (WGS) entry which is preliminary data.</text>
</comment>
<dbReference type="Gene3D" id="1.10.1200.10">
    <property type="entry name" value="ACP-like"/>
    <property type="match status" value="1"/>
</dbReference>
<keyword evidence="3" id="KW-1185">Reference proteome</keyword>
<name>V5Z9B0_9GAMM</name>
<organism evidence="2 3">
    <name type="scientific">Erwinia piriflorinigrans CFBP 5888</name>
    <dbReference type="NCBI Taxonomy" id="1161919"/>
    <lineage>
        <taxon>Bacteria</taxon>
        <taxon>Pseudomonadati</taxon>
        <taxon>Pseudomonadota</taxon>
        <taxon>Gammaproteobacteria</taxon>
        <taxon>Enterobacterales</taxon>
        <taxon>Erwiniaceae</taxon>
        <taxon>Erwinia</taxon>
    </lineage>
</organism>
<gene>
    <name evidence="2" type="ORF">EPIR_2246</name>
</gene>
<accession>V5Z9B0</accession>
<dbReference type="InterPro" id="IPR036736">
    <property type="entry name" value="ACP-like_sf"/>
</dbReference>
<dbReference type="Proteomes" id="UP000018217">
    <property type="component" value="Unassembled WGS sequence"/>
</dbReference>
<dbReference type="AlphaFoldDB" id="V5Z9B0"/>
<proteinExistence type="predicted"/>
<evidence type="ECO:0000313" key="3">
    <source>
        <dbReference type="Proteomes" id="UP000018217"/>
    </source>
</evidence>
<evidence type="ECO:0000313" key="2">
    <source>
        <dbReference type="EMBL" id="CCG87611.1"/>
    </source>
</evidence>
<reference evidence="2 3" key="1">
    <citation type="journal article" date="2013" name="Syst. Appl. Microbiol.">
        <title>Phylogenetic position and virulence apparatus of the pear flower necrosis pathogen Erwinia piriflorinigrans CFBP 5888T as assessed by comparative genomics.</title>
        <authorList>
            <person name="Smits T.H."/>
            <person name="Rezzonico F."/>
            <person name="Lopez M.M."/>
            <person name="Blom J."/>
            <person name="Goesmann A."/>
            <person name="Frey J.E."/>
            <person name="Duffy B."/>
        </authorList>
    </citation>
    <scope>NUCLEOTIDE SEQUENCE [LARGE SCALE GENOMIC DNA]</scope>
    <source>
        <strain evidence="3">CFBP5888</strain>
    </source>
</reference>
<sequence>MSDDASAKIEELKTTLIALVNEINDGNINIKAEQSAIPLKDLGLDSVGLLSFLVAIEDELGIEWSLDVDKKVFTTIDSLTNHLALTHG</sequence>
<dbReference type="PROSITE" id="PS50075">
    <property type="entry name" value="CARRIER"/>
    <property type="match status" value="1"/>
</dbReference>
<dbReference type="SUPFAM" id="SSF47336">
    <property type="entry name" value="ACP-like"/>
    <property type="match status" value="1"/>
</dbReference>
<protein>
    <recommendedName>
        <fullName evidence="1">Carrier domain-containing protein</fullName>
    </recommendedName>
</protein>